<feature type="region of interest" description="Disordered" evidence="1">
    <location>
        <begin position="144"/>
        <end position="182"/>
    </location>
</feature>
<gene>
    <name evidence="2" type="ORF">O9570_14675</name>
</gene>
<dbReference type="RefSeq" id="WP_076468029.1">
    <property type="nucleotide sequence ID" value="NZ_CAXONT010000005.1"/>
</dbReference>
<dbReference type="Proteomes" id="UP001141992">
    <property type="component" value="Unassembled WGS sequence"/>
</dbReference>
<proteinExistence type="predicted"/>
<organism evidence="2 3">
    <name type="scientific">Alcaligenes xylosoxydans xylosoxydans</name>
    <name type="common">Achromobacter xylosoxidans</name>
    <dbReference type="NCBI Taxonomy" id="85698"/>
    <lineage>
        <taxon>Bacteria</taxon>
        <taxon>Pseudomonadati</taxon>
        <taxon>Pseudomonadota</taxon>
        <taxon>Betaproteobacteria</taxon>
        <taxon>Burkholderiales</taxon>
        <taxon>Alcaligenaceae</taxon>
        <taxon>Achromobacter</taxon>
    </lineage>
</organism>
<reference evidence="2" key="1">
    <citation type="submission" date="2022-12" db="EMBL/GenBank/DDBJ databases">
        <authorList>
            <person name="Voronina O.L."/>
            <person name="Kunda M.S."/>
            <person name="Ryzhova N."/>
            <person name="Aksenova E.I."/>
        </authorList>
    </citation>
    <scope>NUCLEOTIDE SEQUENCE</scope>
    <source>
        <strain evidence="2">SCCH136:Ach223948</strain>
    </source>
</reference>
<accession>A0A9X3R606</accession>
<dbReference type="Gene3D" id="3.40.630.30">
    <property type="match status" value="1"/>
</dbReference>
<dbReference type="EMBL" id="JAPZVI010000010">
    <property type="protein sequence ID" value="MCZ8402695.1"/>
    <property type="molecule type" value="Genomic_DNA"/>
</dbReference>
<dbReference type="AlphaFoldDB" id="A0A9X3R606"/>
<comment type="caution">
    <text evidence="2">The sequence shown here is derived from an EMBL/GenBank/DDBJ whole genome shotgun (WGS) entry which is preliminary data.</text>
</comment>
<evidence type="ECO:0000256" key="1">
    <source>
        <dbReference type="SAM" id="MobiDB-lite"/>
    </source>
</evidence>
<evidence type="ECO:0000313" key="2">
    <source>
        <dbReference type="EMBL" id="MCZ8402695.1"/>
    </source>
</evidence>
<dbReference type="InterPro" id="IPR016181">
    <property type="entry name" value="Acyl_CoA_acyltransferase"/>
</dbReference>
<name>A0A9X3R606_ALCXX</name>
<sequence>MTHPLKHYAFEQLRSYDDEPAFFALMGRFFASANVRRDCGGYPLSDGPRYLWFIVRRHASKRVLGFISIELLSGEVRIRDGYVRPEARQLGLFRALRQRVLEYIDALNQPCVLRVPWDCAALLQPYGFQVHLTRGNWATLKRNTHATRSEPDEPGPAPVQRTAEPAAARADRSHQPDPPMPA</sequence>
<protein>
    <submittedName>
        <fullName evidence="2">N-acetyltransferase</fullName>
    </submittedName>
</protein>
<evidence type="ECO:0000313" key="3">
    <source>
        <dbReference type="Proteomes" id="UP001141992"/>
    </source>
</evidence>
<dbReference type="SUPFAM" id="SSF55729">
    <property type="entry name" value="Acyl-CoA N-acyltransferases (Nat)"/>
    <property type="match status" value="1"/>
</dbReference>